<dbReference type="PANTHER" id="PTHR11559">
    <property type="entry name" value="CARBOXYLESTERASE"/>
    <property type="match status" value="1"/>
</dbReference>
<dbReference type="InterPro" id="IPR050309">
    <property type="entry name" value="Type-B_Carboxylest/Lipase"/>
</dbReference>
<feature type="domain" description="Carboxylesterase type B" evidence="2">
    <location>
        <begin position="33"/>
        <end position="189"/>
    </location>
</feature>
<name>A0A0B4H556_METGA</name>
<dbReference type="AlphaFoldDB" id="A0A0B4H556"/>
<sequence>MKHFIPSPTSLLLSALLLPFPSCQAENVQVKLTGGTVINGWSADGVDSFNGIPYADPPVGPLRLRPPQKLSKKLKTFDALGVAAACPQSFVSPPDQFVVNTVGPQLLDLPLFKNSTGQEDCLTITVQRPSSIKPGEKLPVLFWIYGGGFAFGSTNVYNGSPLIQAGLYSGKPFIYVAVNYRLGGFGFMPGKEALNEGQHQSWLA</sequence>
<dbReference type="Proteomes" id="UP000031192">
    <property type="component" value="Unassembled WGS sequence"/>
</dbReference>
<organism evidence="3 4">
    <name type="scientific">Metarhizium guizhouense (strain ARSEF 977)</name>
    <dbReference type="NCBI Taxonomy" id="1276136"/>
    <lineage>
        <taxon>Eukaryota</taxon>
        <taxon>Fungi</taxon>
        <taxon>Dikarya</taxon>
        <taxon>Ascomycota</taxon>
        <taxon>Pezizomycotina</taxon>
        <taxon>Sordariomycetes</taxon>
        <taxon>Hypocreomycetidae</taxon>
        <taxon>Hypocreales</taxon>
        <taxon>Clavicipitaceae</taxon>
        <taxon>Metarhizium</taxon>
    </lineage>
</organism>
<keyword evidence="1" id="KW-0732">Signal</keyword>
<dbReference type="HOGENOM" id="CLU_1343537_0_0_1"/>
<dbReference type="EMBL" id="AZNH01000036">
    <property type="protein sequence ID" value="KID84921.1"/>
    <property type="molecule type" value="Genomic_DNA"/>
</dbReference>
<dbReference type="InterPro" id="IPR002018">
    <property type="entry name" value="CarbesteraseB"/>
</dbReference>
<proteinExistence type="predicted"/>
<evidence type="ECO:0000313" key="4">
    <source>
        <dbReference type="Proteomes" id="UP000031192"/>
    </source>
</evidence>
<dbReference type="SUPFAM" id="SSF53474">
    <property type="entry name" value="alpha/beta-Hydrolases"/>
    <property type="match status" value="1"/>
</dbReference>
<feature type="signal peptide" evidence="1">
    <location>
        <begin position="1"/>
        <end position="25"/>
    </location>
</feature>
<keyword evidence="4" id="KW-1185">Reference proteome</keyword>
<reference evidence="3 4" key="1">
    <citation type="journal article" date="2014" name="Proc. Natl. Acad. Sci. U.S.A.">
        <title>Trajectory and genomic determinants of fungal-pathogen speciation and host adaptation.</title>
        <authorList>
            <person name="Hu X."/>
            <person name="Xiao G."/>
            <person name="Zheng P."/>
            <person name="Shang Y."/>
            <person name="Su Y."/>
            <person name="Zhang X."/>
            <person name="Liu X."/>
            <person name="Zhan S."/>
            <person name="St Leger R.J."/>
            <person name="Wang C."/>
        </authorList>
    </citation>
    <scope>NUCLEOTIDE SEQUENCE [LARGE SCALE GENOMIC DNA]</scope>
    <source>
        <strain evidence="3 4">ARSEF 977</strain>
    </source>
</reference>
<gene>
    <name evidence="3" type="ORF">MGU_07888</name>
</gene>
<feature type="chain" id="PRO_5002089415" evidence="1">
    <location>
        <begin position="26"/>
        <end position="204"/>
    </location>
</feature>
<dbReference type="Pfam" id="PF00135">
    <property type="entry name" value="COesterase"/>
    <property type="match status" value="1"/>
</dbReference>
<evidence type="ECO:0000256" key="1">
    <source>
        <dbReference type="SAM" id="SignalP"/>
    </source>
</evidence>
<accession>A0A0B4H556</accession>
<dbReference type="Gene3D" id="3.40.50.1820">
    <property type="entry name" value="alpha/beta hydrolase"/>
    <property type="match status" value="1"/>
</dbReference>
<protein>
    <submittedName>
        <fullName evidence="3">Lipase 3</fullName>
    </submittedName>
</protein>
<evidence type="ECO:0000313" key="3">
    <source>
        <dbReference type="EMBL" id="KID84921.1"/>
    </source>
</evidence>
<comment type="caution">
    <text evidence="3">The sequence shown here is derived from an EMBL/GenBank/DDBJ whole genome shotgun (WGS) entry which is preliminary data.</text>
</comment>
<dbReference type="InterPro" id="IPR029058">
    <property type="entry name" value="AB_hydrolase_fold"/>
</dbReference>
<evidence type="ECO:0000259" key="2">
    <source>
        <dbReference type="Pfam" id="PF00135"/>
    </source>
</evidence>